<dbReference type="Proteomes" id="UP001157418">
    <property type="component" value="Unassembled WGS sequence"/>
</dbReference>
<organism evidence="2 3">
    <name type="scientific">Lactuca virosa</name>
    <dbReference type="NCBI Taxonomy" id="75947"/>
    <lineage>
        <taxon>Eukaryota</taxon>
        <taxon>Viridiplantae</taxon>
        <taxon>Streptophyta</taxon>
        <taxon>Embryophyta</taxon>
        <taxon>Tracheophyta</taxon>
        <taxon>Spermatophyta</taxon>
        <taxon>Magnoliopsida</taxon>
        <taxon>eudicotyledons</taxon>
        <taxon>Gunneridae</taxon>
        <taxon>Pentapetalae</taxon>
        <taxon>asterids</taxon>
        <taxon>campanulids</taxon>
        <taxon>Asterales</taxon>
        <taxon>Asteraceae</taxon>
        <taxon>Cichorioideae</taxon>
        <taxon>Cichorieae</taxon>
        <taxon>Lactucinae</taxon>
        <taxon>Lactuca</taxon>
    </lineage>
</organism>
<gene>
    <name evidence="2" type="ORF">LVIROSA_LOCUS5319</name>
</gene>
<dbReference type="EMBL" id="CAKMRJ010000113">
    <property type="protein sequence ID" value="CAH1417657.1"/>
    <property type="molecule type" value="Genomic_DNA"/>
</dbReference>
<evidence type="ECO:0000313" key="2">
    <source>
        <dbReference type="EMBL" id="CAH1417657.1"/>
    </source>
</evidence>
<feature type="compositionally biased region" description="Acidic residues" evidence="1">
    <location>
        <begin position="34"/>
        <end position="49"/>
    </location>
</feature>
<evidence type="ECO:0000256" key="1">
    <source>
        <dbReference type="SAM" id="MobiDB-lite"/>
    </source>
</evidence>
<evidence type="ECO:0000313" key="3">
    <source>
        <dbReference type="Proteomes" id="UP001157418"/>
    </source>
</evidence>
<name>A0AAU9LTC5_9ASTR</name>
<feature type="region of interest" description="Disordered" evidence="1">
    <location>
        <begin position="1"/>
        <end position="66"/>
    </location>
</feature>
<protein>
    <submittedName>
        <fullName evidence="2">Uncharacterized protein</fullName>
    </submittedName>
</protein>
<proteinExistence type="predicted"/>
<keyword evidence="3" id="KW-1185">Reference proteome</keyword>
<feature type="compositionally biased region" description="Polar residues" evidence="1">
    <location>
        <begin position="50"/>
        <end position="66"/>
    </location>
</feature>
<reference evidence="2 3" key="1">
    <citation type="submission" date="2022-01" db="EMBL/GenBank/DDBJ databases">
        <authorList>
            <person name="Xiong W."/>
            <person name="Schranz E."/>
        </authorList>
    </citation>
    <scope>NUCLEOTIDE SEQUENCE [LARGE SCALE GENOMIC DNA]</scope>
</reference>
<comment type="caution">
    <text evidence="2">The sequence shown here is derived from an EMBL/GenBank/DDBJ whole genome shotgun (WGS) entry which is preliminary data.</text>
</comment>
<dbReference type="AlphaFoldDB" id="A0AAU9LTC5"/>
<accession>A0AAU9LTC5</accession>
<sequence>MKTPQRGKFSERGILGIGGDEEMVKHSATVNNDFSEDEVDTASESEDDSYMQSYRHQTLSSFSSGH</sequence>